<dbReference type="InterPro" id="IPR003370">
    <property type="entry name" value="Chromate_transpt"/>
</dbReference>
<dbReference type="Pfam" id="PF02417">
    <property type="entry name" value="Chromate_transp"/>
    <property type="match status" value="1"/>
</dbReference>
<dbReference type="GO" id="GO:0015109">
    <property type="term" value="F:chromate transmembrane transporter activity"/>
    <property type="evidence" value="ECO:0007669"/>
    <property type="project" value="InterPro"/>
</dbReference>
<evidence type="ECO:0000256" key="7">
    <source>
        <dbReference type="SAM" id="Phobius"/>
    </source>
</evidence>
<keyword evidence="4 7" id="KW-0812">Transmembrane</keyword>
<evidence type="ECO:0000256" key="5">
    <source>
        <dbReference type="ARBA" id="ARBA00022989"/>
    </source>
</evidence>
<comment type="caution">
    <text evidence="8">The sequence shown here is derived from an EMBL/GenBank/DDBJ whole genome shotgun (WGS) entry which is preliminary data.</text>
</comment>
<feature type="transmembrane region" description="Helical" evidence="7">
    <location>
        <begin position="45"/>
        <end position="67"/>
    </location>
</feature>
<organism evidence="8">
    <name type="scientific">bioreactor metagenome</name>
    <dbReference type="NCBI Taxonomy" id="1076179"/>
    <lineage>
        <taxon>unclassified sequences</taxon>
        <taxon>metagenomes</taxon>
        <taxon>ecological metagenomes</taxon>
    </lineage>
</organism>
<evidence type="ECO:0000313" key="8">
    <source>
        <dbReference type="EMBL" id="MPN53072.1"/>
    </source>
</evidence>
<comment type="subcellular location">
    <subcellularLocation>
        <location evidence="1">Cell membrane</location>
        <topology evidence="1">Multi-pass membrane protein</topology>
    </subcellularLocation>
</comment>
<evidence type="ECO:0000256" key="4">
    <source>
        <dbReference type="ARBA" id="ARBA00022692"/>
    </source>
</evidence>
<evidence type="ECO:0008006" key="9">
    <source>
        <dbReference type="Google" id="ProtNLM"/>
    </source>
</evidence>
<keyword evidence="5 7" id="KW-1133">Transmembrane helix</keyword>
<reference evidence="8" key="1">
    <citation type="submission" date="2019-08" db="EMBL/GenBank/DDBJ databases">
        <authorList>
            <person name="Kucharzyk K."/>
            <person name="Murdoch R.W."/>
            <person name="Higgins S."/>
            <person name="Loffler F."/>
        </authorList>
    </citation>
    <scope>NUCLEOTIDE SEQUENCE</scope>
</reference>
<evidence type="ECO:0000256" key="3">
    <source>
        <dbReference type="ARBA" id="ARBA00022475"/>
    </source>
</evidence>
<gene>
    <name evidence="8" type="ORF">SDC9_200735</name>
</gene>
<dbReference type="GO" id="GO:0005886">
    <property type="term" value="C:plasma membrane"/>
    <property type="evidence" value="ECO:0007669"/>
    <property type="project" value="UniProtKB-SubCell"/>
</dbReference>
<dbReference type="InterPro" id="IPR052518">
    <property type="entry name" value="CHR_Transporter"/>
</dbReference>
<feature type="transmembrane region" description="Helical" evidence="7">
    <location>
        <begin position="110"/>
        <end position="128"/>
    </location>
</feature>
<feature type="transmembrane region" description="Helical" evidence="7">
    <location>
        <begin position="135"/>
        <end position="152"/>
    </location>
</feature>
<dbReference type="PANTHER" id="PTHR43663:SF1">
    <property type="entry name" value="CHROMATE TRANSPORTER"/>
    <property type="match status" value="1"/>
</dbReference>
<dbReference type="EMBL" id="VSSQ01119833">
    <property type="protein sequence ID" value="MPN53072.1"/>
    <property type="molecule type" value="Genomic_DNA"/>
</dbReference>
<feature type="transmembrane region" description="Helical" evidence="7">
    <location>
        <begin position="79"/>
        <end position="104"/>
    </location>
</feature>
<comment type="similarity">
    <text evidence="2">Belongs to the chromate ion transporter (CHR) (TC 2.A.51) family.</text>
</comment>
<protein>
    <recommendedName>
        <fullName evidence="9">Chromate transport protein</fullName>
    </recommendedName>
</protein>
<keyword evidence="3" id="KW-1003">Cell membrane</keyword>
<dbReference type="PANTHER" id="PTHR43663">
    <property type="entry name" value="CHROMATE TRANSPORT PROTEIN-RELATED"/>
    <property type="match status" value="1"/>
</dbReference>
<accession>A0A645IQB4</accession>
<keyword evidence="6 7" id="KW-0472">Membrane</keyword>
<evidence type="ECO:0000256" key="1">
    <source>
        <dbReference type="ARBA" id="ARBA00004651"/>
    </source>
</evidence>
<evidence type="ECO:0000256" key="6">
    <source>
        <dbReference type="ARBA" id="ARBA00023136"/>
    </source>
</evidence>
<evidence type="ECO:0000256" key="2">
    <source>
        <dbReference type="ARBA" id="ARBA00005262"/>
    </source>
</evidence>
<sequence>MAVKYNWFSTEMLTTMIAISESTPGPMGINMATYVGYHMFGLPGAIATSLAIVTPSIIVICIIANMLKKFKENQTVQDIFYGLRPAVVALIAVACVDIFLITLFNIDFTSIAQLFNWKSWILLLVLIVANRFKKLNPILIILFCATVGAVFAF</sequence>
<dbReference type="AlphaFoldDB" id="A0A645IQB4"/>
<name>A0A645IQB4_9ZZZZ</name>
<proteinExistence type="inferred from homology"/>